<name>A0A5C5Z967_9BACT</name>
<protein>
    <submittedName>
        <fullName evidence="1">Uncharacterized protein</fullName>
    </submittedName>
</protein>
<keyword evidence="2" id="KW-1185">Reference proteome</keyword>
<evidence type="ECO:0000313" key="1">
    <source>
        <dbReference type="EMBL" id="TWT83768.1"/>
    </source>
</evidence>
<dbReference type="EMBL" id="SJPJ01000001">
    <property type="protein sequence ID" value="TWT83768.1"/>
    <property type="molecule type" value="Genomic_DNA"/>
</dbReference>
<accession>A0A5C5Z967</accession>
<comment type="caution">
    <text evidence="1">The sequence shown here is derived from an EMBL/GenBank/DDBJ whole genome shotgun (WGS) entry which is preliminary data.</text>
</comment>
<dbReference type="AlphaFoldDB" id="A0A5C5Z967"/>
<proteinExistence type="predicted"/>
<reference evidence="1 2" key="1">
    <citation type="submission" date="2019-02" db="EMBL/GenBank/DDBJ databases">
        <title>Deep-cultivation of Planctomycetes and their phenomic and genomic characterization uncovers novel biology.</title>
        <authorList>
            <person name="Wiegand S."/>
            <person name="Jogler M."/>
            <person name="Boedeker C."/>
            <person name="Pinto D."/>
            <person name="Vollmers J."/>
            <person name="Rivas-Marin E."/>
            <person name="Kohn T."/>
            <person name="Peeters S.H."/>
            <person name="Heuer A."/>
            <person name="Rast P."/>
            <person name="Oberbeckmann S."/>
            <person name="Bunk B."/>
            <person name="Jeske O."/>
            <person name="Meyerdierks A."/>
            <person name="Storesund J.E."/>
            <person name="Kallscheuer N."/>
            <person name="Luecker S."/>
            <person name="Lage O.M."/>
            <person name="Pohl T."/>
            <person name="Merkel B.J."/>
            <person name="Hornburger P."/>
            <person name="Mueller R.-W."/>
            <person name="Bruemmer F."/>
            <person name="Labrenz M."/>
            <person name="Spormann A.M."/>
            <person name="Op Den Camp H."/>
            <person name="Overmann J."/>
            <person name="Amann R."/>
            <person name="Jetten M.S.M."/>
            <person name="Mascher T."/>
            <person name="Medema M.H."/>
            <person name="Devos D.P."/>
            <person name="Kaster A.-K."/>
            <person name="Ovreas L."/>
            <person name="Rohde M."/>
            <person name="Galperin M.Y."/>
            <person name="Jogler C."/>
        </authorList>
    </citation>
    <scope>NUCLEOTIDE SEQUENCE [LARGE SCALE GENOMIC DNA]</scope>
    <source>
        <strain evidence="1 2">CA13</strain>
    </source>
</reference>
<sequence>MGCFGCGMPMARSTSSATLEKLWSVLRILSRHVSRHMCTFIPKRIDVDEKYSRPYGI</sequence>
<evidence type="ECO:0000313" key="2">
    <source>
        <dbReference type="Proteomes" id="UP000315010"/>
    </source>
</evidence>
<gene>
    <name evidence="1" type="ORF">CA13_52390</name>
</gene>
<dbReference type="Proteomes" id="UP000315010">
    <property type="component" value="Unassembled WGS sequence"/>
</dbReference>
<organism evidence="1 2">
    <name type="scientific">Novipirellula herctigrandis</name>
    <dbReference type="NCBI Taxonomy" id="2527986"/>
    <lineage>
        <taxon>Bacteria</taxon>
        <taxon>Pseudomonadati</taxon>
        <taxon>Planctomycetota</taxon>
        <taxon>Planctomycetia</taxon>
        <taxon>Pirellulales</taxon>
        <taxon>Pirellulaceae</taxon>
        <taxon>Novipirellula</taxon>
    </lineage>
</organism>